<reference evidence="2 3" key="1">
    <citation type="submission" date="2023-03" db="EMBL/GenBank/DDBJ databases">
        <title>Genome sequence of Lichtheimia ornata CBS 291.66.</title>
        <authorList>
            <person name="Mohabir J.T."/>
            <person name="Shea T.P."/>
            <person name="Kurbessoian T."/>
            <person name="Berby B."/>
            <person name="Fontaine J."/>
            <person name="Livny J."/>
            <person name="Gnirke A."/>
            <person name="Stajich J.E."/>
            <person name="Cuomo C.A."/>
        </authorList>
    </citation>
    <scope>NUCLEOTIDE SEQUENCE [LARGE SCALE GENOMIC DNA]</scope>
    <source>
        <strain evidence="2">CBS 291.66</strain>
    </source>
</reference>
<sequence length="206" mass="24055">MADCNPGTAREYVESYVKDQDLDSFLSEAQPQYDPSKKAPANASPQQRSEESTESENKSSLPLGYNRHQPTMNPMATGEEQQEKKQQKKEEEEIPQRPKIMWVVRDFMDQKREIHEKAIDNCADLHVDLLTCFKDGSWWDKAKMCEHQKQKFWKCYQSQKDFLKKANYKGPVSTPEHDKEIEREAILLSNQHRETTNNKQNDDDSA</sequence>
<proteinExistence type="predicted"/>
<name>A0AAD7UWU7_9FUNG</name>
<dbReference type="AlphaFoldDB" id="A0AAD7UWU7"/>
<protein>
    <recommendedName>
        <fullName evidence="4">COX assembly mitochondrial protein</fullName>
    </recommendedName>
</protein>
<accession>A0AAD7UWU7</accession>
<dbReference type="GeneID" id="83217616"/>
<feature type="compositionally biased region" description="Basic and acidic residues" evidence="1">
    <location>
        <begin position="48"/>
        <end position="57"/>
    </location>
</feature>
<keyword evidence="3" id="KW-1185">Reference proteome</keyword>
<dbReference type="RefSeq" id="XP_058339051.1">
    <property type="nucleotide sequence ID" value="XM_058490195.1"/>
</dbReference>
<comment type="caution">
    <text evidence="2">The sequence shown here is derived from an EMBL/GenBank/DDBJ whole genome shotgun (WGS) entry which is preliminary data.</text>
</comment>
<evidence type="ECO:0000313" key="3">
    <source>
        <dbReference type="Proteomes" id="UP001234581"/>
    </source>
</evidence>
<organism evidence="2 3">
    <name type="scientific">Lichtheimia ornata</name>
    <dbReference type="NCBI Taxonomy" id="688661"/>
    <lineage>
        <taxon>Eukaryota</taxon>
        <taxon>Fungi</taxon>
        <taxon>Fungi incertae sedis</taxon>
        <taxon>Mucoromycota</taxon>
        <taxon>Mucoromycotina</taxon>
        <taxon>Mucoromycetes</taxon>
        <taxon>Mucorales</taxon>
        <taxon>Lichtheimiaceae</taxon>
        <taxon>Lichtheimia</taxon>
    </lineage>
</organism>
<dbReference type="EMBL" id="JARTCD010000066">
    <property type="protein sequence ID" value="KAJ8654137.1"/>
    <property type="molecule type" value="Genomic_DNA"/>
</dbReference>
<dbReference type="Proteomes" id="UP001234581">
    <property type="component" value="Unassembled WGS sequence"/>
</dbReference>
<feature type="region of interest" description="Disordered" evidence="1">
    <location>
        <begin position="21"/>
        <end position="95"/>
    </location>
</feature>
<evidence type="ECO:0008006" key="4">
    <source>
        <dbReference type="Google" id="ProtNLM"/>
    </source>
</evidence>
<feature type="region of interest" description="Disordered" evidence="1">
    <location>
        <begin position="187"/>
        <end position="206"/>
    </location>
</feature>
<feature type="compositionally biased region" description="Basic and acidic residues" evidence="1">
    <location>
        <begin position="81"/>
        <end position="95"/>
    </location>
</feature>
<gene>
    <name evidence="2" type="ORF">O0I10_010212</name>
</gene>
<evidence type="ECO:0000256" key="1">
    <source>
        <dbReference type="SAM" id="MobiDB-lite"/>
    </source>
</evidence>
<evidence type="ECO:0000313" key="2">
    <source>
        <dbReference type="EMBL" id="KAJ8654137.1"/>
    </source>
</evidence>